<reference evidence="2" key="1">
    <citation type="journal article" date="2015" name="Nature">
        <title>Complex archaea that bridge the gap between prokaryotes and eukaryotes.</title>
        <authorList>
            <person name="Spang A."/>
            <person name="Saw J.H."/>
            <person name="Jorgensen S.L."/>
            <person name="Zaremba-Niedzwiedzka K."/>
            <person name="Martijn J."/>
            <person name="Lind A.E."/>
            <person name="van Eijk R."/>
            <person name="Schleper C."/>
            <person name="Guy L."/>
            <person name="Ettema T.J."/>
        </authorList>
    </citation>
    <scope>NUCLEOTIDE SEQUENCE</scope>
</reference>
<dbReference type="Pfam" id="PF12705">
    <property type="entry name" value="PDDEXK_1"/>
    <property type="match status" value="1"/>
</dbReference>
<name>A0A0F9JTZ3_9ZZZZ</name>
<evidence type="ECO:0000313" key="2">
    <source>
        <dbReference type="EMBL" id="KKM65941.1"/>
    </source>
</evidence>
<sequence>MRKLILSASSISAFKGCPIRFRNAYVYGIRPIEDKESQRVGTNWHLLLETAALVPGSDCPNAPCHEDPESC</sequence>
<feature type="domain" description="PD-(D/E)XK endonuclease-like" evidence="1">
    <location>
        <begin position="6"/>
        <end position="57"/>
    </location>
</feature>
<comment type="caution">
    <text evidence="2">The sequence shown here is derived from an EMBL/GenBank/DDBJ whole genome shotgun (WGS) entry which is preliminary data.</text>
</comment>
<dbReference type="EMBL" id="LAZR01010630">
    <property type="protein sequence ID" value="KKM65941.1"/>
    <property type="molecule type" value="Genomic_DNA"/>
</dbReference>
<evidence type="ECO:0000259" key="1">
    <source>
        <dbReference type="Pfam" id="PF12705"/>
    </source>
</evidence>
<feature type="non-terminal residue" evidence="2">
    <location>
        <position position="71"/>
    </location>
</feature>
<gene>
    <name evidence="2" type="ORF">LCGC14_1486160</name>
</gene>
<dbReference type="InterPro" id="IPR038726">
    <property type="entry name" value="PDDEXK_AddAB-type"/>
</dbReference>
<organism evidence="2">
    <name type="scientific">marine sediment metagenome</name>
    <dbReference type="NCBI Taxonomy" id="412755"/>
    <lineage>
        <taxon>unclassified sequences</taxon>
        <taxon>metagenomes</taxon>
        <taxon>ecological metagenomes</taxon>
    </lineage>
</organism>
<proteinExistence type="predicted"/>
<protein>
    <recommendedName>
        <fullName evidence="1">PD-(D/E)XK endonuclease-like domain-containing protein</fullName>
    </recommendedName>
</protein>
<accession>A0A0F9JTZ3</accession>
<dbReference type="AlphaFoldDB" id="A0A0F9JTZ3"/>